<name>A0ABU7Z193_9GAMM</name>
<keyword evidence="1 8" id="KW-0808">Transferase</keyword>
<evidence type="ECO:0000256" key="6">
    <source>
        <dbReference type="SAM" id="Phobius"/>
    </source>
</evidence>
<accession>A0ABU7Z193</accession>
<dbReference type="GO" id="GO:0004674">
    <property type="term" value="F:protein serine/threonine kinase activity"/>
    <property type="evidence" value="ECO:0007669"/>
    <property type="project" value="UniProtKB-EC"/>
</dbReference>
<evidence type="ECO:0000313" key="9">
    <source>
        <dbReference type="Proteomes" id="UP001355056"/>
    </source>
</evidence>
<dbReference type="Gene3D" id="1.10.510.10">
    <property type="entry name" value="Transferase(Phosphotransferase) domain 1"/>
    <property type="match status" value="1"/>
</dbReference>
<keyword evidence="6" id="KW-0472">Membrane</keyword>
<dbReference type="EC" id="2.7.11.1" evidence="8"/>
<evidence type="ECO:0000256" key="3">
    <source>
        <dbReference type="ARBA" id="ARBA00022777"/>
    </source>
</evidence>
<dbReference type="InterPro" id="IPR011009">
    <property type="entry name" value="Kinase-like_dom_sf"/>
</dbReference>
<evidence type="ECO:0000313" key="8">
    <source>
        <dbReference type="EMBL" id="MEG3185018.1"/>
    </source>
</evidence>
<dbReference type="PANTHER" id="PTHR43289">
    <property type="entry name" value="MITOGEN-ACTIVATED PROTEIN KINASE KINASE KINASE 20-RELATED"/>
    <property type="match status" value="1"/>
</dbReference>
<comment type="caution">
    <text evidence="8">The sequence shown here is derived from an EMBL/GenBank/DDBJ whole genome shotgun (WGS) entry which is preliminary data.</text>
</comment>
<evidence type="ECO:0000256" key="1">
    <source>
        <dbReference type="ARBA" id="ARBA00022679"/>
    </source>
</evidence>
<evidence type="ECO:0000259" key="7">
    <source>
        <dbReference type="PROSITE" id="PS50011"/>
    </source>
</evidence>
<feature type="transmembrane region" description="Helical" evidence="6">
    <location>
        <begin position="363"/>
        <end position="385"/>
    </location>
</feature>
<dbReference type="CDD" id="cd14014">
    <property type="entry name" value="STKc_PknB_like"/>
    <property type="match status" value="1"/>
</dbReference>
<dbReference type="PROSITE" id="PS50011">
    <property type="entry name" value="PROTEIN_KINASE_DOM"/>
    <property type="match status" value="1"/>
</dbReference>
<feature type="region of interest" description="Disordered" evidence="5">
    <location>
        <begin position="1"/>
        <end position="62"/>
    </location>
</feature>
<feature type="domain" description="Protein kinase" evidence="7">
    <location>
        <begin position="76"/>
        <end position="338"/>
    </location>
</feature>
<dbReference type="EMBL" id="JAXGFP010000007">
    <property type="protein sequence ID" value="MEG3185018.1"/>
    <property type="molecule type" value="Genomic_DNA"/>
</dbReference>
<sequence>MADRLPPADSSHDPGSDRGNGERKSWWRTTRLAVRLFPGNTLPTSDRAATPSGQPPVDEPPEFDFDDPDQCEFGGYQLRALIGGGGTGWIYRAHQRSLDRDVALKLLSGGIWAAPEGVDRLRHEAQDAASLKHPNIVTVYEVGEQHGRIYYAMELVEGRNLGQRIRQQGPLPPREAAALVRVLAEAVDYAHRLGVLHLDLNPANVLLGTDGIAKIADFGLARRVADGDSVPTERISGTPGYIAPEQVQLHLGRLCAATDVWGLGAVLYEALTGHAPFEAGSARSTIELVLRGRVRDPRRYRRDLPRDLQAICLHCLHKQPIARYASARGLADDLGRFLEDREVWVRPLNPLQRAGRWIRRQPWLALAVLLTTASLILALAALLAART</sequence>
<keyword evidence="3 8" id="KW-0418">Kinase</keyword>
<keyword evidence="6" id="KW-1133">Transmembrane helix</keyword>
<keyword evidence="9" id="KW-1185">Reference proteome</keyword>
<evidence type="ECO:0000256" key="5">
    <source>
        <dbReference type="SAM" id="MobiDB-lite"/>
    </source>
</evidence>
<protein>
    <submittedName>
        <fullName evidence="8">Serine/threonine-protein kinase</fullName>
        <ecNumber evidence="8">2.7.11.1</ecNumber>
    </submittedName>
</protein>
<dbReference type="RefSeq" id="WP_332618084.1">
    <property type="nucleotide sequence ID" value="NZ_JAXGFP010000007.1"/>
</dbReference>
<organism evidence="8 9">
    <name type="scientific">Novilysobacter erysipheiresistens</name>
    <dbReference type="NCBI Taxonomy" id="1749332"/>
    <lineage>
        <taxon>Bacteria</taxon>
        <taxon>Pseudomonadati</taxon>
        <taxon>Pseudomonadota</taxon>
        <taxon>Gammaproteobacteria</taxon>
        <taxon>Lysobacterales</taxon>
        <taxon>Lysobacteraceae</taxon>
        <taxon>Novilysobacter</taxon>
    </lineage>
</organism>
<evidence type="ECO:0000256" key="4">
    <source>
        <dbReference type="ARBA" id="ARBA00022840"/>
    </source>
</evidence>
<keyword evidence="4" id="KW-0067">ATP-binding</keyword>
<reference evidence="8 9" key="1">
    <citation type="journal article" date="2016" name="Int. J. Syst. Evol. Microbiol.">
        <title>Lysobacter erysipheiresistens sp. nov., an antagonist of powdery mildew, isolated from tobacco-cultivated soil.</title>
        <authorList>
            <person name="Xie B."/>
            <person name="Li T."/>
            <person name="Lin X."/>
            <person name="Wang C.J."/>
            <person name="Chen Y.J."/>
            <person name="Liu W.J."/>
            <person name="Zhao Z.W."/>
        </authorList>
    </citation>
    <scope>NUCLEOTIDE SEQUENCE [LARGE SCALE GENOMIC DNA]</scope>
    <source>
        <strain evidence="8 9">RS-LYSO-3</strain>
    </source>
</reference>
<dbReference type="PANTHER" id="PTHR43289:SF6">
    <property type="entry name" value="SERINE_THREONINE-PROTEIN KINASE NEKL-3"/>
    <property type="match status" value="1"/>
</dbReference>
<proteinExistence type="predicted"/>
<dbReference type="InterPro" id="IPR000719">
    <property type="entry name" value="Prot_kinase_dom"/>
</dbReference>
<dbReference type="SUPFAM" id="SSF56112">
    <property type="entry name" value="Protein kinase-like (PK-like)"/>
    <property type="match status" value="1"/>
</dbReference>
<gene>
    <name evidence="8" type="ORF">SNE34_13475</name>
</gene>
<dbReference type="Gene3D" id="3.30.200.20">
    <property type="entry name" value="Phosphorylase Kinase, domain 1"/>
    <property type="match status" value="1"/>
</dbReference>
<keyword evidence="2" id="KW-0547">Nucleotide-binding</keyword>
<feature type="compositionally biased region" description="Basic and acidic residues" evidence="5">
    <location>
        <begin position="10"/>
        <end position="25"/>
    </location>
</feature>
<keyword evidence="6" id="KW-0812">Transmembrane</keyword>
<dbReference type="Pfam" id="PF00069">
    <property type="entry name" value="Pkinase"/>
    <property type="match status" value="1"/>
</dbReference>
<evidence type="ECO:0000256" key="2">
    <source>
        <dbReference type="ARBA" id="ARBA00022741"/>
    </source>
</evidence>
<dbReference type="Proteomes" id="UP001355056">
    <property type="component" value="Unassembled WGS sequence"/>
</dbReference>